<dbReference type="EMBL" id="AOPO01000034">
    <property type="protein sequence ID" value="ELY20075.1"/>
    <property type="molecule type" value="Genomic_DNA"/>
</dbReference>
<sequence length="64" mass="6904">PHAAYPVFIDVIIATRPLGCYRVKPHGPLVHVSSTPCSASTPCLSTSWSRWALQEALGLRDVSS</sequence>
<proteinExistence type="predicted"/>
<protein>
    <submittedName>
        <fullName evidence="1">Uncharacterized protein</fullName>
    </submittedName>
</protein>
<name>L9U5B7_9GAMM</name>
<gene>
    <name evidence="1" type="ORF">HALTITAN_3300</name>
</gene>
<evidence type="ECO:0000313" key="1">
    <source>
        <dbReference type="EMBL" id="ELY20075.1"/>
    </source>
</evidence>
<dbReference type="Proteomes" id="UP000011651">
    <property type="component" value="Unassembled WGS sequence"/>
</dbReference>
<evidence type="ECO:0000313" key="2">
    <source>
        <dbReference type="Proteomes" id="UP000011651"/>
    </source>
</evidence>
<reference evidence="1 2" key="1">
    <citation type="journal article" date="2013" name="Genome Announc.">
        <title>Draft Genome of the Marine Gammaproteobacterium Halomonas titanicae.</title>
        <authorList>
            <person name="Sanchez-Porro C."/>
            <person name="de la Haba R.R."/>
            <person name="Cruz-Hernandez N."/>
            <person name="Gonzalez J.M."/>
            <person name="Reyes-Guirao C."/>
            <person name="Navarro-Sampedro L."/>
            <person name="Carballo M."/>
            <person name="Ventosa A."/>
        </authorList>
    </citation>
    <scope>NUCLEOTIDE SEQUENCE [LARGE SCALE GENOMIC DNA]</scope>
    <source>
        <strain evidence="1 2">BH1</strain>
    </source>
</reference>
<accession>L9U5B7</accession>
<organism evidence="1 2">
    <name type="scientific">Vreelandella titanicae BH1</name>
    <dbReference type="NCBI Taxonomy" id="1204738"/>
    <lineage>
        <taxon>Bacteria</taxon>
        <taxon>Pseudomonadati</taxon>
        <taxon>Pseudomonadota</taxon>
        <taxon>Gammaproteobacteria</taxon>
        <taxon>Oceanospirillales</taxon>
        <taxon>Halomonadaceae</taxon>
        <taxon>Vreelandella</taxon>
    </lineage>
</organism>
<feature type="non-terminal residue" evidence="1">
    <location>
        <position position="1"/>
    </location>
</feature>
<dbReference type="AlphaFoldDB" id="L9U5B7"/>
<comment type="caution">
    <text evidence="1">The sequence shown here is derived from an EMBL/GenBank/DDBJ whole genome shotgun (WGS) entry which is preliminary data.</text>
</comment>